<sequence length="316" mass="33879">MNRADIMIKPIPKLLIAVLLLLFPLLTWAGRARISCTPSPAYDAGRNWVDASVPIPVPLPDTMDTGYALQVDPSQLVQCMVIASDNIQGLDNHATSQLEGISSLFYPTLGPQNLIFTQSQWINGQVIIYSASVNPDNVIYLTANQPGVINPGDTLFTVTYNSKVRLAGTRDSQFGVVIPFVAKNRSVIVNRNCDFSSQSATVTLPEYSVAGTSAYQVPLSLSCTSMYQTYGTMNLTGTTASGDNTVFTSDGSAEGIGVRFYYNSQPVSANQNLQFGPISGSDTPTNLGLSVAYARTGGHLTAGTVLSRVNLTLTYR</sequence>
<dbReference type="SUPFAM" id="SSF49401">
    <property type="entry name" value="Bacterial adhesins"/>
    <property type="match status" value="1"/>
</dbReference>
<dbReference type="HOGENOM" id="CLU_879535_0_0_6"/>
<evidence type="ECO:0000256" key="2">
    <source>
        <dbReference type="ARBA" id="ARBA00006671"/>
    </source>
</evidence>
<dbReference type="GO" id="GO:0043709">
    <property type="term" value="P:cell adhesion involved in single-species biofilm formation"/>
    <property type="evidence" value="ECO:0007669"/>
    <property type="project" value="TreeGrafter"/>
</dbReference>
<evidence type="ECO:0000256" key="3">
    <source>
        <dbReference type="ARBA" id="ARBA00023263"/>
    </source>
</evidence>
<dbReference type="AlphaFoldDB" id="A0A0H3KVD6"/>
<comment type="subcellular location">
    <subcellularLocation>
        <location evidence="1">Fimbrium</location>
    </subcellularLocation>
</comment>
<keyword evidence="3" id="KW-0281">Fimbrium</keyword>
<dbReference type="InterPro" id="IPR036937">
    <property type="entry name" value="Adhesion_dom_fimbrial_sf"/>
</dbReference>
<evidence type="ECO:0000313" key="5">
    <source>
        <dbReference type="Proteomes" id="UP000006690"/>
    </source>
</evidence>
<reference evidence="5" key="1">
    <citation type="journal article" date="2012" name="Appl. Microbiol. Biotechnol.">
        <title>The complete genome sequence of Pantoea ananatis AJ13355, an organism with great biotechnological potential.</title>
        <authorList>
            <person name="Hara Y."/>
            <person name="Kadotani N."/>
            <person name="Izui H."/>
            <person name="Katashkina J.I."/>
            <person name="Kuvaeva T.M."/>
            <person name="Andreeva I.G."/>
            <person name="Golubeva L.I."/>
            <person name="Malko D.B."/>
            <person name="Makeev V.J."/>
            <person name="Mashko S.V."/>
            <person name="Kozlov Y.I."/>
        </authorList>
    </citation>
    <scope>NUCLEOTIDE SEQUENCE [LARGE SCALE GENOMIC DNA]</scope>
    <source>
        <strain evidence="5">AJ13355</strain>
    </source>
</reference>
<dbReference type="OrthoDB" id="9921808at2"/>
<comment type="similarity">
    <text evidence="2">Belongs to the fimbrial protein family.</text>
</comment>
<evidence type="ECO:0000256" key="1">
    <source>
        <dbReference type="ARBA" id="ARBA00004561"/>
    </source>
</evidence>
<dbReference type="InterPro" id="IPR050263">
    <property type="entry name" value="Bact_Fimbrial_Adh_Pro"/>
</dbReference>
<dbReference type="PATRIC" id="fig|932677.3.peg.1078"/>
<dbReference type="InterPro" id="IPR008966">
    <property type="entry name" value="Adhesion_dom_sf"/>
</dbReference>
<dbReference type="KEGG" id="paj:PAJ_0941"/>
<dbReference type="EMBL" id="AP012032">
    <property type="protein sequence ID" value="BAK11021.1"/>
    <property type="molecule type" value="Genomic_DNA"/>
</dbReference>
<name>A0A0H3KVD6_PANAA</name>
<organism evidence="4 5">
    <name type="scientific">Pantoea ananatis (strain AJ13355)</name>
    <dbReference type="NCBI Taxonomy" id="932677"/>
    <lineage>
        <taxon>Bacteria</taxon>
        <taxon>Pseudomonadati</taxon>
        <taxon>Pseudomonadota</taxon>
        <taxon>Gammaproteobacteria</taxon>
        <taxon>Enterobacterales</taxon>
        <taxon>Erwiniaceae</taxon>
        <taxon>Pantoea</taxon>
    </lineage>
</organism>
<dbReference type="eggNOG" id="COG3539">
    <property type="taxonomic scope" value="Bacteria"/>
</dbReference>
<proteinExistence type="inferred from homology"/>
<protein>
    <submittedName>
        <fullName evidence="4">FimH mannose-binding domain protein</fullName>
    </submittedName>
</protein>
<dbReference type="Proteomes" id="UP000006690">
    <property type="component" value="Chromosome"/>
</dbReference>
<dbReference type="PANTHER" id="PTHR33420:SF14">
    <property type="entry name" value="TYPE 1 FIMBRIN D-MANNOSE SPECIFIC ADHESIN"/>
    <property type="match status" value="1"/>
</dbReference>
<dbReference type="GO" id="GO:0009289">
    <property type="term" value="C:pilus"/>
    <property type="evidence" value="ECO:0007669"/>
    <property type="project" value="UniProtKB-SubCell"/>
</dbReference>
<gene>
    <name evidence="4" type="primary">fimH</name>
    <name evidence="4" type="ordered locus">PAJ_0941</name>
</gene>
<dbReference type="Gene3D" id="2.60.40.1090">
    <property type="entry name" value="Fimbrial-type adhesion domain"/>
    <property type="match status" value="1"/>
</dbReference>
<accession>A0A0H3KVD6</accession>
<evidence type="ECO:0000313" key="4">
    <source>
        <dbReference type="EMBL" id="BAK11021.1"/>
    </source>
</evidence>
<dbReference type="RefSeq" id="WP_014593519.1">
    <property type="nucleotide sequence ID" value="NC_017531.2"/>
</dbReference>
<dbReference type="PANTHER" id="PTHR33420">
    <property type="entry name" value="FIMBRIAL SUBUNIT ELFA-RELATED"/>
    <property type="match status" value="1"/>
</dbReference>